<evidence type="ECO:0000259" key="9">
    <source>
        <dbReference type="Pfam" id="PF12323"/>
    </source>
</evidence>
<evidence type="ECO:0000256" key="4">
    <source>
        <dbReference type="ARBA" id="ARBA00022833"/>
    </source>
</evidence>
<gene>
    <name evidence="10" type="ORF">Osc7112_4607</name>
</gene>
<feature type="domain" description="Transposase putative helix-turn-helix" evidence="9">
    <location>
        <begin position="48"/>
        <end position="93"/>
    </location>
</feature>
<dbReference type="Pfam" id="PF01385">
    <property type="entry name" value="OrfB_IS605"/>
    <property type="match status" value="1"/>
</dbReference>
<dbReference type="EMBL" id="CP003614">
    <property type="protein sequence ID" value="AFZ08899.1"/>
    <property type="molecule type" value="Genomic_DNA"/>
</dbReference>
<dbReference type="PATRIC" id="fig|179408.3.peg.5728"/>
<feature type="domain" description="Cas12f1-like TNB" evidence="8">
    <location>
        <begin position="355"/>
        <end position="419"/>
    </location>
</feature>
<comment type="similarity">
    <text evidence="1">In the C-terminal section; belongs to the transposase 35 family.</text>
</comment>
<keyword evidence="11" id="KW-1185">Reference proteome</keyword>
<dbReference type="GO" id="GO:0003677">
    <property type="term" value="F:DNA binding"/>
    <property type="evidence" value="ECO:0007669"/>
    <property type="project" value="UniProtKB-KW"/>
</dbReference>
<keyword evidence="2" id="KW-0815">Transposition</keyword>
<organism evidence="10 11">
    <name type="scientific">Phormidium nigroviride PCC 7112</name>
    <dbReference type="NCBI Taxonomy" id="179408"/>
    <lineage>
        <taxon>Bacteria</taxon>
        <taxon>Bacillati</taxon>
        <taxon>Cyanobacteriota</taxon>
        <taxon>Cyanophyceae</taxon>
        <taxon>Oscillatoriophycideae</taxon>
        <taxon>Oscillatoriales</taxon>
        <taxon>Oscillatoriaceae</taxon>
        <taxon>Phormidium</taxon>
    </lineage>
</organism>
<evidence type="ECO:0000256" key="5">
    <source>
        <dbReference type="ARBA" id="ARBA00023125"/>
    </source>
</evidence>
<name>K9VMW8_9CYAN</name>
<evidence type="ECO:0000313" key="10">
    <source>
        <dbReference type="EMBL" id="AFZ08899.1"/>
    </source>
</evidence>
<evidence type="ECO:0000256" key="2">
    <source>
        <dbReference type="ARBA" id="ARBA00022578"/>
    </source>
</evidence>
<dbReference type="NCBIfam" id="NF040570">
    <property type="entry name" value="guided_TnpB"/>
    <property type="match status" value="1"/>
</dbReference>
<sequence length="443" mass="50445">MGWARLPLTREMGTSLPLLGGLSMKMSSVRSLNKQPPIYSESLYNGYMLNLTYEYKLIPTNAQRETFDLWLNICRKVYNFALRERKDWINSRKCDINSCSIKQEYIIPADAARPTFAGQCKTLALAKKSIPELKLPHTHVLQQVLRQLEAAFVARWDRGHGFPRFKKRMRSFVFPQLNLESVKRFNGIHWVNLPKIGSVKMHLSRPIPEGFEVKQIRVVKRASGYWAMLTLQCDVQVPQVSASGHGLGIDLGLEHFLATSDGELIDRPRFFVGGQRKLKSLQRQLKRKKKGSRKFRQLHHQIAKHHEYISNSRKDFHFKTAHHLCDGAETVFAEDLNLKAMSAGMLCKHTLDAGFGQFLNILSHICFKRGVYFAKVDAHGTSQTCPKCQTHTGKKELSERVHKCQTCGYETNRDVAAAQVVLQRGYTAVGHIAVNFGEGKLPE</sequence>
<feature type="domain" description="Probable transposase IS891/IS1136/IS1341" evidence="7">
    <location>
        <begin position="232"/>
        <end position="342"/>
    </location>
</feature>
<dbReference type="GO" id="GO:0006310">
    <property type="term" value="P:DNA recombination"/>
    <property type="evidence" value="ECO:0007669"/>
    <property type="project" value="UniProtKB-KW"/>
</dbReference>
<evidence type="ECO:0000259" key="8">
    <source>
        <dbReference type="Pfam" id="PF07282"/>
    </source>
</evidence>
<protein>
    <submittedName>
        <fullName evidence="10">Transposase IS891/IS1136/IS1341 family</fullName>
    </submittedName>
</protein>
<keyword evidence="4" id="KW-0862">Zinc</keyword>
<evidence type="ECO:0000256" key="6">
    <source>
        <dbReference type="ARBA" id="ARBA00023172"/>
    </source>
</evidence>
<keyword evidence="6" id="KW-0233">DNA recombination</keyword>
<dbReference type="HOGENOM" id="CLU_032903_0_1_3"/>
<keyword evidence="3" id="KW-0479">Metal-binding</keyword>
<dbReference type="InterPro" id="IPR010095">
    <property type="entry name" value="Cas12f1-like_TNB"/>
</dbReference>
<dbReference type="GO" id="GO:0032196">
    <property type="term" value="P:transposition"/>
    <property type="evidence" value="ECO:0007669"/>
    <property type="project" value="UniProtKB-KW"/>
</dbReference>
<dbReference type="eggNOG" id="COG0675">
    <property type="taxonomic scope" value="Bacteria"/>
</dbReference>
<dbReference type="InterPro" id="IPR021027">
    <property type="entry name" value="Transposase_put_HTH"/>
</dbReference>
<proteinExistence type="inferred from homology"/>
<evidence type="ECO:0000313" key="11">
    <source>
        <dbReference type="Proteomes" id="UP000010478"/>
    </source>
</evidence>
<dbReference type="KEGG" id="oni:Osc7112_4607"/>
<reference evidence="10 11" key="1">
    <citation type="submission" date="2012-05" db="EMBL/GenBank/DDBJ databases">
        <title>Finished chromosome of genome of Oscillatoria sp. PCC 7112.</title>
        <authorList>
            <consortium name="US DOE Joint Genome Institute"/>
            <person name="Gugger M."/>
            <person name="Coursin T."/>
            <person name="Rippka R."/>
            <person name="Tandeau De Marsac N."/>
            <person name="Huntemann M."/>
            <person name="Wei C.-L."/>
            <person name="Han J."/>
            <person name="Detter J.C."/>
            <person name="Han C."/>
            <person name="Tapia R."/>
            <person name="Davenport K."/>
            <person name="Daligault H."/>
            <person name="Erkkila T."/>
            <person name="Gu W."/>
            <person name="Munk A.C.C."/>
            <person name="Teshima H."/>
            <person name="Xu Y."/>
            <person name="Chain P."/>
            <person name="Chen A."/>
            <person name="Krypides N."/>
            <person name="Mavromatis K."/>
            <person name="Markowitz V."/>
            <person name="Szeto E."/>
            <person name="Ivanova N."/>
            <person name="Mikhailova N."/>
            <person name="Ovchinnikova G."/>
            <person name="Pagani I."/>
            <person name="Pati A."/>
            <person name="Goodwin L."/>
            <person name="Peters L."/>
            <person name="Pitluck S."/>
            <person name="Woyke T."/>
            <person name="Kerfeld C."/>
        </authorList>
    </citation>
    <scope>NUCLEOTIDE SEQUENCE [LARGE SCALE GENOMIC DNA]</scope>
    <source>
        <strain evidence="10 11">PCC 7112</strain>
    </source>
</reference>
<dbReference type="Proteomes" id="UP000010478">
    <property type="component" value="Chromosome"/>
</dbReference>
<dbReference type="AlphaFoldDB" id="K9VMW8"/>
<keyword evidence="5" id="KW-0238">DNA-binding</keyword>
<dbReference type="Pfam" id="PF12323">
    <property type="entry name" value="HTH_OrfB_IS605"/>
    <property type="match status" value="1"/>
</dbReference>
<accession>K9VMW8</accession>
<dbReference type="Pfam" id="PF07282">
    <property type="entry name" value="Cas12f1-like_TNB"/>
    <property type="match status" value="1"/>
</dbReference>
<dbReference type="InterPro" id="IPR001959">
    <property type="entry name" value="Transposase"/>
</dbReference>
<evidence type="ECO:0000256" key="3">
    <source>
        <dbReference type="ARBA" id="ARBA00022723"/>
    </source>
</evidence>
<dbReference type="GO" id="GO:0046872">
    <property type="term" value="F:metal ion binding"/>
    <property type="evidence" value="ECO:0007669"/>
    <property type="project" value="UniProtKB-KW"/>
</dbReference>
<evidence type="ECO:0000256" key="1">
    <source>
        <dbReference type="ARBA" id="ARBA00008761"/>
    </source>
</evidence>
<evidence type="ECO:0000259" key="7">
    <source>
        <dbReference type="Pfam" id="PF01385"/>
    </source>
</evidence>